<organism evidence="2 3">
    <name type="scientific">Phialocephala subalpina</name>
    <dbReference type="NCBI Taxonomy" id="576137"/>
    <lineage>
        <taxon>Eukaryota</taxon>
        <taxon>Fungi</taxon>
        <taxon>Dikarya</taxon>
        <taxon>Ascomycota</taxon>
        <taxon>Pezizomycotina</taxon>
        <taxon>Leotiomycetes</taxon>
        <taxon>Helotiales</taxon>
        <taxon>Mollisiaceae</taxon>
        <taxon>Phialocephala</taxon>
        <taxon>Phialocephala fortinii species complex</taxon>
    </lineage>
</organism>
<dbReference type="Proteomes" id="UP000184330">
    <property type="component" value="Unassembled WGS sequence"/>
</dbReference>
<proteinExistence type="predicted"/>
<name>A0A1L7XI39_9HELO</name>
<reference evidence="2 3" key="1">
    <citation type="submission" date="2016-03" db="EMBL/GenBank/DDBJ databases">
        <authorList>
            <person name="Ploux O."/>
        </authorList>
    </citation>
    <scope>NUCLEOTIDE SEQUENCE [LARGE SCALE GENOMIC DNA]</scope>
    <source>
        <strain evidence="2 3">UAMH 11012</strain>
    </source>
</reference>
<feature type="chain" id="PRO_5009875277" evidence="1">
    <location>
        <begin position="21"/>
        <end position="308"/>
    </location>
</feature>
<dbReference type="OrthoDB" id="3520854at2759"/>
<accession>A0A1L7XI39</accession>
<feature type="signal peptide" evidence="1">
    <location>
        <begin position="1"/>
        <end position="20"/>
    </location>
</feature>
<protein>
    <submittedName>
        <fullName evidence="2">Uncharacterized protein</fullName>
    </submittedName>
</protein>
<dbReference type="EMBL" id="FJOG01000027">
    <property type="protein sequence ID" value="CZR64678.1"/>
    <property type="molecule type" value="Genomic_DNA"/>
</dbReference>
<keyword evidence="1" id="KW-0732">Signal</keyword>
<keyword evidence="3" id="KW-1185">Reference proteome</keyword>
<evidence type="ECO:0000313" key="3">
    <source>
        <dbReference type="Proteomes" id="UP000184330"/>
    </source>
</evidence>
<dbReference type="AlphaFoldDB" id="A0A1L7XI39"/>
<dbReference type="STRING" id="576137.A0A1L7XI39"/>
<sequence>MKLPASLLGLIFTIAQRAEAQSQTDPTQWTYNTSLPTSITPLAFLTQLGSMWLYNGTFPISASSLSSPGSTIQYLFGIAVRDAQTTNKPHFSSSETLIYLNGTEGMATGSGLGNQSVVEGWSNCLLFFRNVTASATSAGQNDDGTCGSTLGATCVSDLTQAVKMGTGGNSTGSCEDLVIENLPSSCQGKIEINGTNPWLVKNLTYNNQSYYPLLEVESPLHPWDSETFNEEARRRIWPVLWYQTLNEAGSSIFNGSFANETVTGMGCLRATTNYTVSSDASNVARSLGGEQQWLVVMGLAVWTAWNLS</sequence>
<evidence type="ECO:0000256" key="1">
    <source>
        <dbReference type="SAM" id="SignalP"/>
    </source>
</evidence>
<evidence type="ECO:0000313" key="2">
    <source>
        <dbReference type="EMBL" id="CZR64678.1"/>
    </source>
</evidence>
<gene>
    <name evidence="2" type="ORF">PAC_14576</name>
</gene>